<dbReference type="EMBL" id="BK015846">
    <property type="protein sequence ID" value="DAE27836.1"/>
    <property type="molecule type" value="Genomic_DNA"/>
</dbReference>
<name>A0A8S5RA25_9VIRU</name>
<protein>
    <submittedName>
        <fullName evidence="1">Uncharacterized protein</fullName>
    </submittedName>
</protein>
<sequence length="83" mass="10072">MTENMDREDTMFEVEDTIDKIKFLLDDFMEQYGFNSTEKMDELKKRQFAYNKQFMTMKLLILCDYANKARQKFKALESMEQKA</sequence>
<accession>A0A8S5RA25</accession>
<evidence type="ECO:0000313" key="1">
    <source>
        <dbReference type="EMBL" id="DAE27836.1"/>
    </source>
</evidence>
<reference evidence="1" key="1">
    <citation type="journal article" date="2021" name="Proc. Natl. Acad. Sci. U.S.A.">
        <title>A Catalog of Tens of Thousands of Viruses from Human Metagenomes Reveals Hidden Associations with Chronic Diseases.</title>
        <authorList>
            <person name="Tisza M.J."/>
            <person name="Buck C.B."/>
        </authorList>
    </citation>
    <scope>NUCLEOTIDE SEQUENCE</scope>
    <source>
        <strain evidence="1">CtDYl1</strain>
    </source>
</reference>
<organism evidence="1">
    <name type="scientific">virus sp. ctDYl1</name>
    <dbReference type="NCBI Taxonomy" id="2826795"/>
    <lineage>
        <taxon>Viruses</taxon>
    </lineage>
</organism>
<proteinExistence type="predicted"/>